<dbReference type="GO" id="GO:0050479">
    <property type="term" value="F:glyceryl-ether monooxygenase activity"/>
    <property type="evidence" value="ECO:0007669"/>
    <property type="project" value="TreeGrafter"/>
</dbReference>
<evidence type="ECO:0000256" key="4">
    <source>
        <dbReference type="ARBA" id="ARBA00023002"/>
    </source>
</evidence>
<keyword evidence="5" id="KW-0443">Lipid metabolism</keyword>
<proteinExistence type="predicted"/>
<feature type="transmembrane region" description="Helical" evidence="8">
    <location>
        <begin position="13"/>
        <end position="31"/>
    </location>
</feature>
<evidence type="ECO:0000259" key="9">
    <source>
        <dbReference type="Pfam" id="PF04116"/>
    </source>
</evidence>
<keyword evidence="4" id="KW-0560">Oxidoreductase</keyword>
<gene>
    <name evidence="10" type="ORF">GGR46_003206</name>
</gene>
<reference evidence="10 11" key="1">
    <citation type="submission" date="2020-08" db="EMBL/GenBank/DDBJ databases">
        <title>Genomic Encyclopedia of Type Strains, Phase IV (KMG-IV): sequencing the most valuable type-strain genomes for metagenomic binning, comparative biology and taxonomic classification.</title>
        <authorList>
            <person name="Goeker M."/>
        </authorList>
    </citation>
    <scope>NUCLEOTIDE SEQUENCE [LARGE SCALE GENOMIC DNA]</scope>
    <source>
        <strain evidence="10 11">DSM 101806</strain>
    </source>
</reference>
<feature type="transmembrane region" description="Helical" evidence="8">
    <location>
        <begin position="146"/>
        <end position="169"/>
    </location>
</feature>
<feature type="transmembrane region" description="Helical" evidence="8">
    <location>
        <begin position="81"/>
        <end position="99"/>
    </location>
</feature>
<evidence type="ECO:0000313" key="10">
    <source>
        <dbReference type="EMBL" id="MBB4099634.1"/>
    </source>
</evidence>
<evidence type="ECO:0000256" key="6">
    <source>
        <dbReference type="ARBA" id="ARBA00023136"/>
    </source>
</evidence>
<evidence type="ECO:0000313" key="11">
    <source>
        <dbReference type="Proteomes" id="UP000557392"/>
    </source>
</evidence>
<dbReference type="EMBL" id="JACIEH010000003">
    <property type="protein sequence ID" value="MBB4099634.1"/>
    <property type="molecule type" value="Genomic_DNA"/>
</dbReference>
<keyword evidence="3 8" id="KW-1133">Transmembrane helix</keyword>
<dbReference type="RefSeq" id="WP_183999016.1">
    <property type="nucleotide sequence ID" value="NZ_JACIEH010000003.1"/>
</dbReference>
<dbReference type="GO" id="GO:0016020">
    <property type="term" value="C:membrane"/>
    <property type="evidence" value="ECO:0007669"/>
    <property type="project" value="GOC"/>
</dbReference>
<organism evidence="10 11">
    <name type="scientific">Sphingomonas kyeonggiensis</name>
    <dbReference type="NCBI Taxonomy" id="1268553"/>
    <lineage>
        <taxon>Bacteria</taxon>
        <taxon>Pseudomonadati</taxon>
        <taxon>Pseudomonadota</taxon>
        <taxon>Alphaproteobacteria</taxon>
        <taxon>Sphingomonadales</taxon>
        <taxon>Sphingomonadaceae</taxon>
        <taxon>Sphingomonas</taxon>
    </lineage>
</organism>
<dbReference type="Proteomes" id="UP000557392">
    <property type="component" value="Unassembled WGS sequence"/>
</dbReference>
<evidence type="ECO:0000256" key="2">
    <source>
        <dbReference type="ARBA" id="ARBA00022692"/>
    </source>
</evidence>
<feature type="transmembrane region" description="Helical" evidence="8">
    <location>
        <begin position="43"/>
        <end position="69"/>
    </location>
</feature>
<sequence length="324" mass="37430">MPVVPYLPDPVDYAIPGFVVLVLAEMLVARLRDRRRFCPKDTLTSLSLGLGSTVAGLLSAGLVYALAMWVYQFRIFTIGFAWYWFVLAFVLDDFAYYLFHRAAHRVRWFWASHVIHHSSQHYNLTTALRQTWTGFISVSFVFRLPLFLIGFHPAMIFFVAGLNLIYQFWIHTEVIGRMPRWFEAVMNTPSHHRVHHATNPRYLDRNYAGVFIVWDRMLGTYEPERDEDRPRYGIVKDLGSFNLLWAAFHEWVGIAKDVWSAPDWKSRIGYMVAPPGWSHDGSRDTSETIKARWEAREQLRGDSWKQPISSSSVGDRAGAPSQAA</sequence>
<protein>
    <submittedName>
        <fullName evidence="10">Sterol desaturase/sphingolipid hydroxylase (Fatty acid hydroxylase superfamily)</fullName>
    </submittedName>
</protein>
<dbReference type="PANTHER" id="PTHR21624:SF1">
    <property type="entry name" value="ALKYLGLYCEROL MONOOXYGENASE"/>
    <property type="match status" value="1"/>
</dbReference>
<dbReference type="PANTHER" id="PTHR21624">
    <property type="entry name" value="STEROL DESATURASE-RELATED PROTEIN"/>
    <property type="match status" value="1"/>
</dbReference>
<dbReference type="GO" id="GO:0012505">
    <property type="term" value="C:endomembrane system"/>
    <property type="evidence" value="ECO:0007669"/>
    <property type="project" value="UniProtKB-SubCell"/>
</dbReference>
<keyword evidence="11" id="KW-1185">Reference proteome</keyword>
<feature type="region of interest" description="Disordered" evidence="7">
    <location>
        <begin position="297"/>
        <end position="324"/>
    </location>
</feature>
<name>A0A7W6NWZ1_9SPHN</name>
<dbReference type="GO" id="GO:0005506">
    <property type="term" value="F:iron ion binding"/>
    <property type="evidence" value="ECO:0007669"/>
    <property type="project" value="InterPro"/>
</dbReference>
<evidence type="ECO:0000256" key="7">
    <source>
        <dbReference type="SAM" id="MobiDB-lite"/>
    </source>
</evidence>
<evidence type="ECO:0000256" key="3">
    <source>
        <dbReference type="ARBA" id="ARBA00022989"/>
    </source>
</evidence>
<keyword evidence="6 8" id="KW-0472">Membrane</keyword>
<evidence type="ECO:0000256" key="5">
    <source>
        <dbReference type="ARBA" id="ARBA00023098"/>
    </source>
</evidence>
<dbReference type="AlphaFoldDB" id="A0A7W6NWZ1"/>
<dbReference type="GO" id="GO:0008610">
    <property type="term" value="P:lipid biosynthetic process"/>
    <property type="evidence" value="ECO:0007669"/>
    <property type="project" value="InterPro"/>
</dbReference>
<dbReference type="GO" id="GO:0006643">
    <property type="term" value="P:membrane lipid metabolic process"/>
    <property type="evidence" value="ECO:0007669"/>
    <property type="project" value="TreeGrafter"/>
</dbReference>
<comment type="subcellular location">
    <subcellularLocation>
        <location evidence="1">Endomembrane system</location>
        <topology evidence="1">Multi-pass membrane protein</topology>
    </subcellularLocation>
</comment>
<evidence type="ECO:0000256" key="8">
    <source>
        <dbReference type="SAM" id="Phobius"/>
    </source>
</evidence>
<evidence type="ECO:0000256" key="1">
    <source>
        <dbReference type="ARBA" id="ARBA00004127"/>
    </source>
</evidence>
<comment type="caution">
    <text evidence="10">The sequence shown here is derived from an EMBL/GenBank/DDBJ whole genome shotgun (WGS) entry which is preliminary data.</text>
</comment>
<accession>A0A7W6NWZ1</accession>
<keyword evidence="2 8" id="KW-0812">Transmembrane</keyword>
<feature type="domain" description="Fatty acid hydroxylase" evidence="9">
    <location>
        <begin position="85"/>
        <end position="220"/>
    </location>
</feature>
<dbReference type="InterPro" id="IPR051689">
    <property type="entry name" value="Sterol_desaturase/TMEM195"/>
</dbReference>
<dbReference type="InterPro" id="IPR006694">
    <property type="entry name" value="Fatty_acid_hydroxylase"/>
</dbReference>
<dbReference type="Pfam" id="PF04116">
    <property type="entry name" value="FA_hydroxylase"/>
    <property type="match status" value="1"/>
</dbReference>